<reference evidence="2 3" key="1">
    <citation type="submission" date="2016-11" db="EMBL/GenBank/DDBJ databases">
        <authorList>
            <person name="Jaros S."/>
            <person name="Januszkiewicz K."/>
            <person name="Wedrychowicz H."/>
        </authorList>
    </citation>
    <scope>NUCLEOTIDE SEQUENCE [LARGE SCALE GENOMIC DNA]</scope>
</reference>
<name>A0A2X0NSP5_9BASI</name>
<dbReference type="STRING" id="796604.A0A2X0NSP5"/>
<dbReference type="CDD" id="cd01647">
    <property type="entry name" value="RT_LTR"/>
    <property type="match status" value="1"/>
</dbReference>
<dbReference type="InterPro" id="IPR053134">
    <property type="entry name" value="RNA-dir_DNA_polymerase"/>
</dbReference>
<dbReference type="Gene3D" id="3.10.10.10">
    <property type="entry name" value="HIV Type 1 Reverse Transcriptase, subunit A, domain 1"/>
    <property type="match status" value="1"/>
</dbReference>
<gene>
    <name evidence="2" type="primary">BQ5605_C011g06349</name>
    <name evidence="2" type="ORF">BQ5605_C011G06349</name>
</gene>
<feature type="region of interest" description="Disordered" evidence="1">
    <location>
        <begin position="137"/>
        <end position="182"/>
    </location>
</feature>
<organism evidence="2 3">
    <name type="scientific">Microbotryum silenes-dioicae</name>
    <dbReference type="NCBI Taxonomy" id="796604"/>
    <lineage>
        <taxon>Eukaryota</taxon>
        <taxon>Fungi</taxon>
        <taxon>Dikarya</taxon>
        <taxon>Basidiomycota</taxon>
        <taxon>Pucciniomycotina</taxon>
        <taxon>Microbotryomycetes</taxon>
        <taxon>Microbotryales</taxon>
        <taxon>Microbotryaceae</taxon>
        <taxon>Microbotryum</taxon>
    </lineage>
</organism>
<dbReference type="Gene3D" id="3.30.70.270">
    <property type="match status" value="1"/>
</dbReference>
<dbReference type="PANTHER" id="PTHR24559">
    <property type="entry name" value="TRANSPOSON TY3-I GAG-POL POLYPROTEIN"/>
    <property type="match status" value="1"/>
</dbReference>
<evidence type="ECO:0000313" key="3">
    <source>
        <dbReference type="Proteomes" id="UP000249464"/>
    </source>
</evidence>
<dbReference type="InterPro" id="IPR043128">
    <property type="entry name" value="Rev_trsase/Diguanyl_cyclase"/>
</dbReference>
<feature type="compositionally biased region" description="Basic and acidic residues" evidence="1">
    <location>
        <begin position="166"/>
        <end position="175"/>
    </location>
</feature>
<evidence type="ECO:0000256" key="1">
    <source>
        <dbReference type="SAM" id="MobiDB-lite"/>
    </source>
</evidence>
<keyword evidence="3" id="KW-1185">Reference proteome</keyword>
<proteinExistence type="predicted"/>
<dbReference type="EMBL" id="FQNC01000011">
    <property type="protein sequence ID" value="SGY11992.1"/>
    <property type="molecule type" value="Genomic_DNA"/>
</dbReference>
<protein>
    <submittedName>
        <fullName evidence="2">BQ5605_C011g06349 protein</fullName>
    </submittedName>
</protein>
<dbReference type="Proteomes" id="UP000249464">
    <property type="component" value="Unassembled WGS sequence"/>
</dbReference>
<sequence length="182" mass="20696">MWYRNISRPKGCDVDPTIAPHWVNDYRKLNKHTVKDRTPLPLPDDIFSTCSNAQFWAKIDMTNSFFQTKMVEEDIPKTAVSTPWGLYEWTALQGLLGTICFVYLDDITIFADTLEEHEARVCQVMVKARLLSSLTGSESKLKGSNGVIRRQRKTTKRTKVKRRGGAVREGKREAAEVGSRSS</sequence>
<dbReference type="PANTHER" id="PTHR24559:SF444">
    <property type="entry name" value="REVERSE TRANSCRIPTASE DOMAIN-CONTAINING PROTEIN"/>
    <property type="match status" value="1"/>
</dbReference>
<feature type="compositionally biased region" description="Basic residues" evidence="1">
    <location>
        <begin position="149"/>
        <end position="165"/>
    </location>
</feature>
<dbReference type="SUPFAM" id="SSF56672">
    <property type="entry name" value="DNA/RNA polymerases"/>
    <property type="match status" value="1"/>
</dbReference>
<dbReference type="AlphaFoldDB" id="A0A2X0NSP5"/>
<dbReference type="InterPro" id="IPR043502">
    <property type="entry name" value="DNA/RNA_pol_sf"/>
</dbReference>
<evidence type="ECO:0000313" key="2">
    <source>
        <dbReference type="EMBL" id="SGY11992.1"/>
    </source>
</evidence>
<accession>A0A2X0NSP5</accession>